<feature type="binding site" evidence="5 7">
    <location>
        <position position="152"/>
    </location>
    <ligand>
        <name>Mn(2+)</name>
        <dbReference type="ChEBI" id="CHEBI:29035"/>
        <label>1</label>
    </ligand>
</feature>
<evidence type="ECO:0000256" key="4">
    <source>
        <dbReference type="ARBA" id="ARBA00023211"/>
    </source>
</evidence>
<feature type="binding site" evidence="7">
    <location>
        <position position="237"/>
    </location>
    <ligand>
        <name>Mn(2+)</name>
        <dbReference type="ChEBI" id="CHEBI:29035"/>
        <label>1</label>
    </ligand>
</feature>
<gene>
    <name evidence="5" type="primary">hutG</name>
    <name evidence="9" type="ORF">ERX29_08110</name>
</gene>
<dbReference type="HAMAP" id="MF_00737">
    <property type="entry name" value="Formimidoylglutam"/>
    <property type="match status" value="1"/>
</dbReference>
<comment type="caution">
    <text evidence="9">The sequence shown here is derived from an EMBL/GenBank/DDBJ whole genome shotgun (WGS) entry which is preliminary data.</text>
</comment>
<feature type="binding site" evidence="7">
    <location>
        <position position="150"/>
    </location>
    <ligand>
        <name>Mn(2+)</name>
        <dbReference type="ChEBI" id="CHEBI:29035"/>
        <label>1</label>
    </ligand>
</feature>
<evidence type="ECO:0000256" key="7">
    <source>
        <dbReference type="PIRSR" id="PIRSR036979-1"/>
    </source>
</evidence>
<feature type="binding site" evidence="5 7">
    <location>
        <position position="235"/>
    </location>
    <ligand>
        <name>Mn(2+)</name>
        <dbReference type="ChEBI" id="CHEBI:29035"/>
        <label>1</label>
    </ligand>
</feature>
<keyword evidence="4 5" id="KW-0464">Manganese</keyword>
<accession>A0A4R6BTE7</accession>
<reference evidence="9 10" key="1">
    <citation type="submission" date="2019-01" db="EMBL/GenBank/DDBJ databases">
        <title>Draft genome sequences of the type strains of six Macrococcus species.</title>
        <authorList>
            <person name="Mazhar S."/>
            <person name="Altermann E."/>
            <person name="Hill C."/>
            <person name="Mcauliffe O."/>
        </authorList>
    </citation>
    <scope>NUCLEOTIDE SEQUENCE [LARGE SCALE GENOMIC DNA]</scope>
    <source>
        <strain evidence="9 10">CCM4815</strain>
    </source>
</reference>
<keyword evidence="1 5" id="KW-0479">Metal-binding</keyword>
<dbReference type="GO" id="GO:0019557">
    <property type="term" value="P:L-histidine catabolic process to glutamate and formate"/>
    <property type="evidence" value="ECO:0007669"/>
    <property type="project" value="UniProtKB-UniPathway"/>
</dbReference>
<evidence type="ECO:0000313" key="10">
    <source>
        <dbReference type="Proteomes" id="UP000294802"/>
    </source>
</evidence>
<dbReference type="PROSITE" id="PS51409">
    <property type="entry name" value="ARGINASE_2"/>
    <property type="match status" value="1"/>
</dbReference>
<comment type="function">
    <text evidence="5">Catalyzes the conversion of N-formimidoyl-L-glutamate to L-glutamate and formamide.</text>
</comment>
<proteinExistence type="inferred from homology"/>
<keyword evidence="10" id="KW-1185">Reference proteome</keyword>
<dbReference type="Pfam" id="PF00491">
    <property type="entry name" value="Arginase"/>
    <property type="match status" value="1"/>
</dbReference>
<name>A0A4R6BTE7_9STAP</name>
<feature type="binding site" evidence="5">
    <location>
        <position position="150"/>
    </location>
    <ligand>
        <name>Mn(2+)</name>
        <dbReference type="ChEBI" id="CHEBI:29035"/>
        <label>2</label>
    </ligand>
</feature>
<protein>
    <recommendedName>
        <fullName evidence="5 6">Formimidoylglutamase</fullName>
        <ecNumber evidence="5 6">3.5.3.8</ecNumber>
    </recommendedName>
    <alternativeName>
        <fullName evidence="5">Formiminoglutamase</fullName>
    </alternativeName>
    <alternativeName>
        <fullName evidence="5">Formiminoglutamate hydrolase</fullName>
    </alternativeName>
</protein>
<comment type="pathway">
    <text evidence="5">Amino-acid degradation; L-histidine degradation into L-glutamate; L-glutamate from N-formimidoyl-L-glutamate (hydrolase route): step 1/1.</text>
</comment>
<evidence type="ECO:0000256" key="8">
    <source>
        <dbReference type="PROSITE-ProRule" id="PRU00742"/>
    </source>
</evidence>
<dbReference type="GO" id="GO:0030145">
    <property type="term" value="F:manganese ion binding"/>
    <property type="evidence" value="ECO:0007669"/>
    <property type="project" value="UniProtKB-UniRule"/>
</dbReference>
<keyword evidence="3 5" id="KW-0369">Histidine metabolism</keyword>
<dbReference type="GO" id="GO:0050415">
    <property type="term" value="F:formimidoylglutamase activity"/>
    <property type="evidence" value="ECO:0007669"/>
    <property type="project" value="UniProtKB-UniRule"/>
</dbReference>
<dbReference type="OrthoDB" id="9788689at2"/>
<evidence type="ECO:0000313" key="9">
    <source>
        <dbReference type="EMBL" id="TDM07696.1"/>
    </source>
</evidence>
<dbReference type="Gene3D" id="3.40.800.10">
    <property type="entry name" value="Ureohydrolase domain"/>
    <property type="match status" value="1"/>
</dbReference>
<dbReference type="CDD" id="cd09988">
    <property type="entry name" value="Formimidoylglutamase"/>
    <property type="match status" value="1"/>
</dbReference>
<dbReference type="Proteomes" id="UP000294802">
    <property type="component" value="Unassembled WGS sequence"/>
</dbReference>
<dbReference type="PANTHER" id="PTHR11358">
    <property type="entry name" value="ARGINASE/AGMATINASE"/>
    <property type="match status" value="1"/>
</dbReference>
<evidence type="ECO:0000256" key="2">
    <source>
        <dbReference type="ARBA" id="ARBA00022801"/>
    </source>
</evidence>
<dbReference type="NCBIfam" id="TIGR01227">
    <property type="entry name" value="hutG"/>
    <property type="match status" value="1"/>
</dbReference>
<dbReference type="GO" id="GO:0008783">
    <property type="term" value="F:agmatinase activity"/>
    <property type="evidence" value="ECO:0007669"/>
    <property type="project" value="TreeGrafter"/>
</dbReference>
<dbReference type="UniPathway" id="UPA00379">
    <property type="reaction ID" value="UER00552"/>
</dbReference>
<feature type="binding site" evidence="5 7">
    <location>
        <position position="148"/>
    </location>
    <ligand>
        <name>Mn(2+)</name>
        <dbReference type="ChEBI" id="CHEBI:29035"/>
        <label>1</label>
    </ligand>
</feature>
<feature type="binding site" evidence="5">
    <location>
        <position position="148"/>
    </location>
    <ligand>
        <name>Mn(2+)</name>
        <dbReference type="ChEBI" id="CHEBI:29035"/>
        <label>2</label>
    </ligand>
</feature>
<dbReference type="RefSeq" id="WP_133444211.1">
    <property type="nucleotide sequence ID" value="NZ_SCWB01000013.1"/>
</dbReference>
<dbReference type="PIRSF" id="PIRSF036979">
    <property type="entry name" value="Arginase"/>
    <property type="match status" value="1"/>
</dbReference>
<comment type="cofactor">
    <cofactor evidence="5 7">
        <name>Mn(2+)</name>
        <dbReference type="ChEBI" id="CHEBI:29035"/>
    </cofactor>
    <text evidence="5 7">Binds 2 manganese ions per subunit.</text>
</comment>
<dbReference type="EMBL" id="SCWB01000013">
    <property type="protein sequence ID" value="TDM07696.1"/>
    <property type="molecule type" value="Genomic_DNA"/>
</dbReference>
<sequence>MYLLPDQSLWSGRLDSEHESSHYRYFQTVDLTGEQSEAKVALLGYAVDEGVRLNKGRTGAAAGPDAIRQAFAGLPVVNHINVKDAGNIQHDSGQLISTQQEYAERAAELMTQHPMTFLLGGGHDIAYAQYLAMKQVFPHQSIGVINIDAHFDTRHVGESTSGTSFSQIIDDDDQAGYLVLGIQPSGNTRALFDYAETHDVSYVLAEAFDDGISDEVSAKIQQFIEHYDVILFTLCMDVIDSAFAPGVSAPAVLGLSSHVVAKLAGKIAASDKVSSVSIAEMNPTYDIDNRTAKLIAYLMNHMIQSKFQ</sequence>
<keyword evidence="2 5" id="KW-0378">Hydrolase</keyword>
<evidence type="ECO:0000256" key="6">
    <source>
        <dbReference type="NCBIfam" id="TIGR01227"/>
    </source>
</evidence>
<comment type="similarity">
    <text evidence="5 8">Belongs to the arginase family.</text>
</comment>
<comment type="catalytic activity">
    <reaction evidence="5">
        <text>N-formimidoyl-L-glutamate + H2O = formamide + L-glutamate</text>
        <dbReference type="Rhea" id="RHEA:22492"/>
        <dbReference type="ChEBI" id="CHEBI:15377"/>
        <dbReference type="ChEBI" id="CHEBI:16397"/>
        <dbReference type="ChEBI" id="CHEBI:29985"/>
        <dbReference type="ChEBI" id="CHEBI:58928"/>
        <dbReference type="EC" id="3.5.3.8"/>
    </reaction>
</comment>
<dbReference type="EC" id="3.5.3.8" evidence="5 6"/>
<dbReference type="InterPro" id="IPR023696">
    <property type="entry name" value="Ureohydrolase_dom_sf"/>
</dbReference>
<feature type="binding site" evidence="5">
    <location>
        <position position="235"/>
    </location>
    <ligand>
        <name>Mn(2+)</name>
        <dbReference type="ChEBI" id="CHEBI:29035"/>
        <label>2</label>
    </ligand>
</feature>
<evidence type="ECO:0000256" key="1">
    <source>
        <dbReference type="ARBA" id="ARBA00022723"/>
    </source>
</evidence>
<organism evidence="9 10">
    <name type="scientific">Macrococcus lamae</name>
    <dbReference type="NCBI Taxonomy" id="198484"/>
    <lineage>
        <taxon>Bacteria</taxon>
        <taxon>Bacillati</taxon>
        <taxon>Bacillota</taxon>
        <taxon>Bacilli</taxon>
        <taxon>Bacillales</taxon>
        <taxon>Staphylococcaceae</taxon>
        <taxon>Macrococcus</taxon>
    </lineage>
</organism>
<evidence type="ECO:0000256" key="5">
    <source>
        <dbReference type="HAMAP-Rule" id="MF_00737"/>
    </source>
</evidence>
<dbReference type="AlphaFoldDB" id="A0A4R6BTE7"/>
<dbReference type="SUPFAM" id="SSF52768">
    <property type="entry name" value="Arginase/deacetylase"/>
    <property type="match status" value="1"/>
</dbReference>
<dbReference type="GO" id="GO:0019556">
    <property type="term" value="P:L-histidine catabolic process to glutamate and formamide"/>
    <property type="evidence" value="ECO:0007669"/>
    <property type="project" value="UniProtKB-UniRule"/>
</dbReference>
<feature type="binding site" evidence="5">
    <location>
        <position position="237"/>
    </location>
    <ligand>
        <name>Mn(2+)</name>
        <dbReference type="ChEBI" id="CHEBI:29035"/>
        <label>2</label>
    </ligand>
</feature>
<evidence type="ECO:0000256" key="3">
    <source>
        <dbReference type="ARBA" id="ARBA00022808"/>
    </source>
</evidence>
<dbReference type="InterPro" id="IPR005923">
    <property type="entry name" value="HutG"/>
</dbReference>
<feature type="binding site" evidence="5 7">
    <location>
        <position position="123"/>
    </location>
    <ligand>
        <name>Mn(2+)</name>
        <dbReference type="ChEBI" id="CHEBI:29035"/>
        <label>1</label>
    </ligand>
</feature>
<dbReference type="GO" id="GO:0033389">
    <property type="term" value="P:putrescine biosynthetic process from arginine, via agmatine"/>
    <property type="evidence" value="ECO:0007669"/>
    <property type="project" value="TreeGrafter"/>
</dbReference>
<dbReference type="PANTHER" id="PTHR11358:SF35">
    <property type="entry name" value="FORMIMIDOYLGLUTAMASE"/>
    <property type="match status" value="1"/>
</dbReference>
<dbReference type="InterPro" id="IPR006035">
    <property type="entry name" value="Ureohydrolase"/>
</dbReference>